<keyword evidence="2" id="KW-1185">Reference proteome</keyword>
<name>A0ABY7UHV4_9CORY</name>
<accession>A0ABY7UHV4</accession>
<evidence type="ECO:0000313" key="2">
    <source>
        <dbReference type="Proteomes" id="UP001218071"/>
    </source>
</evidence>
<gene>
    <name evidence="1" type="ORF">CJEDD_02855</name>
</gene>
<proteinExistence type="predicted"/>
<organism evidence="1 2">
    <name type="scientific">Corynebacterium jeddahense</name>
    <dbReference type="NCBI Taxonomy" id="1414719"/>
    <lineage>
        <taxon>Bacteria</taxon>
        <taxon>Bacillati</taxon>
        <taxon>Actinomycetota</taxon>
        <taxon>Actinomycetes</taxon>
        <taxon>Mycobacteriales</taxon>
        <taxon>Corynebacteriaceae</taxon>
        <taxon>Corynebacterium</taxon>
    </lineage>
</organism>
<reference evidence="1 2" key="1">
    <citation type="submission" date="2020-10" db="EMBL/GenBank/DDBJ databases">
        <title>Complete genome sequence of Corynebacterium jeddahense DSM 45997, type strain of Corynebacterium jeddahense.</title>
        <authorList>
            <person name="Busche T."/>
            <person name="Kalinowski J."/>
            <person name="Ruckert C."/>
        </authorList>
    </citation>
    <scope>NUCLEOTIDE SEQUENCE [LARGE SCALE GENOMIC DNA]</scope>
    <source>
        <strain evidence="1 2">DSM 45997</strain>
    </source>
</reference>
<dbReference type="RefSeq" id="WP_042405995.1">
    <property type="nucleotide sequence ID" value="NZ_CBYN010000025.1"/>
</dbReference>
<evidence type="ECO:0000313" key="1">
    <source>
        <dbReference type="EMBL" id="WCZ38192.1"/>
    </source>
</evidence>
<dbReference type="Proteomes" id="UP001218071">
    <property type="component" value="Chromosome"/>
</dbReference>
<sequence length="117" mass="12939">MNTWDKEIFTVDTNADFLDELAELDFDEVFDTVRDAVLLAARQESPTEDELLNGQAGATITAIWAGAPFSAGDIAETYPFIRRHPEEIDEQLMDAAAAVLEEADTEADLEQFLEALS</sequence>
<protein>
    <recommendedName>
        <fullName evidence="3">DUF4259 domain-containing protein</fullName>
    </recommendedName>
</protein>
<dbReference type="EMBL" id="CP063194">
    <property type="protein sequence ID" value="WCZ38192.1"/>
    <property type="molecule type" value="Genomic_DNA"/>
</dbReference>
<evidence type="ECO:0008006" key="3">
    <source>
        <dbReference type="Google" id="ProtNLM"/>
    </source>
</evidence>